<dbReference type="InterPro" id="IPR012914">
    <property type="entry name" value="PucR_dom"/>
</dbReference>
<dbReference type="InterPro" id="IPR042070">
    <property type="entry name" value="PucR_C-HTH_sf"/>
</dbReference>
<keyword evidence="7" id="KW-1185">Reference proteome</keyword>
<dbReference type="Pfam" id="PF07905">
    <property type="entry name" value="PucR"/>
    <property type="match status" value="1"/>
</dbReference>
<accession>A0ABP9HZJ4</accession>
<reference evidence="7" key="1">
    <citation type="journal article" date="2019" name="Int. J. Syst. Evol. Microbiol.">
        <title>The Global Catalogue of Microorganisms (GCM) 10K type strain sequencing project: providing services to taxonomists for standard genome sequencing and annotation.</title>
        <authorList>
            <consortium name="The Broad Institute Genomics Platform"/>
            <consortium name="The Broad Institute Genome Sequencing Center for Infectious Disease"/>
            <person name="Wu L."/>
            <person name="Ma J."/>
        </authorList>
    </citation>
    <scope>NUCLEOTIDE SEQUENCE [LARGE SCALE GENOMIC DNA]</scope>
    <source>
        <strain evidence="7">JCM 17986</strain>
    </source>
</reference>
<organism evidence="6 7">
    <name type="scientific">Yinghuangia aomiensis</name>
    <dbReference type="NCBI Taxonomy" id="676205"/>
    <lineage>
        <taxon>Bacteria</taxon>
        <taxon>Bacillati</taxon>
        <taxon>Actinomycetota</taxon>
        <taxon>Actinomycetes</taxon>
        <taxon>Kitasatosporales</taxon>
        <taxon>Streptomycetaceae</taxon>
        <taxon>Yinghuangia</taxon>
    </lineage>
</organism>
<evidence type="ECO:0000259" key="3">
    <source>
        <dbReference type="Pfam" id="PF07905"/>
    </source>
</evidence>
<gene>
    <name evidence="6" type="ORF">GCM10023205_59720</name>
</gene>
<dbReference type="Pfam" id="PF17853">
    <property type="entry name" value="GGDEF_2"/>
    <property type="match status" value="1"/>
</dbReference>
<dbReference type="PANTHER" id="PTHR33744">
    <property type="entry name" value="CARBOHYDRATE DIACID REGULATOR"/>
    <property type="match status" value="1"/>
</dbReference>
<name>A0ABP9HZJ4_9ACTN</name>
<feature type="compositionally biased region" description="Low complexity" evidence="2">
    <location>
        <begin position="330"/>
        <end position="340"/>
    </location>
</feature>
<evidence type="ECO:0000256" key="1">
    <source>
        <dbReference type="ARBA" id="ARBA00006754"/>
    </source>
</evidence>
<dbReference type="InterPro" id="IPR051448">
    <property type="entry name" value="CdaR-like_regulators"/>
</dbReference>
<evidence type="ECO:0000256" key="2">
    <source>
        <dbReference type="SAM" id="MobiDB-lite"/>
    </source>
</evidence>
<comment type="caution">
    <text evidence="6">The sequence shown here is derived from an EMBL/GenBank/DDBJ whole genome shotgun (WGS) entry which is preliminary data.</text>
</comment>
<dbReference type="InterPro" id="IPR041522">
    <property type="entry name" value="CdaR_GGDEF"/>
</dbReference>
<evidence type="ECO:0000313" key="7">
    <source>
        <dbReference type="Proteomes" id="UP001500466"/>
    </source>
</evidence>
<evidence type="ECO:0000313" key="6">
    <source>
        <dbReference type="EMBL" id="GAA4982358.1"/>
    </source>
</evidence>
<dbReference type="Gene3D" id="1.10.10.2840">
    <property type="entry name" value="PucR C-terminal helix-turn-helix domain"/>
    <property type="match status" value="1"/>
</dbReference>
<dbReference type="InterPro" id="IPR025736">
    <property type="entry name" value="PucR_C-HTH_dom"/>
</dbReference>
<comment type="similarity">
    <text evidence="1">Belongs to the CdaR family.</text>
</comment>
<dbReference type="PANTHER" id="PTHR33744:SF17">
    <property type="entry name" value="CONSERVED PROTEIN"/>
    <property type="match status" value="1"/>
</dbReference>
<feature type="domain" description="Purine catabolism PurC-like" evidence="3">
    <location>
        <begin position="11"/>
        <end position="120"/>
    </location>
</feature>
<evidence type="ECO:0000259" key="4">
    <source>
        <dbReference type="Pfam" id="PF13556"/>
    </source>
</evidence>
<evidence type="ECO:0000259" key="5">
    <source>
        <dbReference type="Pfam" id="PF17853"/>
    </source>
</evidence>
<sequence length="586" mass="61896">MRLRALLDGGMPGLRLLTGEEELDRGVRGVMTTDLHDPGRYLGGGELVLTGMLWRSKPEDSEAFVRVLVAAGAAALAAGVTEVGPVPDDLIEACARHRLPLFTVDEELSFARLTEFVVRRVSTERASDLGAVVDRHRRLVQAATGGAGLDGILGLVAADIDIRCWVLSMTGRQVAAGAGPLDPDLRTVLARGHLLARARRARVPYRERVGGQVFSMLPVERSAALGGAGLWSEWCLVVEEDVADWPDRRRGLLDELVRLVAVEADRVEDGRRLGRRLAEDVLGLLGAGADPGEIAARLRVAEPDAVAEDQPVTWQVVAVTLRVPEDARGSESGADARGASGASGRGRAGAAAGVPGGGFSRSGAAAPDGSAAVPGGLAPVLPFRPERGPTARTLLEEALAELPWAVLAAPSGDGAVALVPGPAPDAAALLRTRLDGLADAADAGIRAGIGVSAPVVRADGLRGALEEAWHASRIADGRPGAFEVVGHEELASHVLLLAAAPEGVRRGFRDRLLTPLLAYDARHQAELVTTLEAFLDCDGSWTRCAARLHVHVNTLRYRIGRIEELTGRDLSRLEDKVDFFLALRLR</sequence>
<dbReference type="Pfam" id="PF13556">
    <property type="entry name" value="HTH_30"/>
    <property type="match status" value="1"/>
</dbReference>
<proteinExistence type="inferred from homology"/>
<feature type="domain" description="CdaR GGDEF-like" evidence="5">
    <location>
        <begin position="387"/>
        <end position="474"/>
    </location>
</feature>
<feature type="domain" description="PucR C-terminal helix-turn-helix" evidence="4">
    <location>
        <begin position="527"/>
        <end position="585"/>
    </location>
</feature>
<dbReference type="EMBL" id="BAABHS010000025">
    <property type="protein sequence ID" value="GAA4982358.1"/>
    <property type="molecule type" value="Genomic_DNA"/>
</dbReference>
<dbReference type="Proteomes" id="UP001500466">
    <property type="component" value="Unassembled WGS sequence"/>
</dbReference>
<protein>
    <submittedName>
        <fullName evidence="6">PucR family transcriptional regulator ligand-binding domain-containing protein</fullName>
    </submittedName>
</protein>
<feature type="region of interest" description="Disordered" evidence="2">
    <location>
        <begin position="327"/>
        <end position="354"/>
    </location>
</feature>